<comment type="caution">
    <text evidence="1">The sequence shown here is derived from an EMBL/GenBank/DDBJ whole genome shotgun (WGS) entry which is preliminary data.</text>
</comment>
<evidence type="ECO:0000313" key="2">
    <source>
        <dbReference type="Proteomes" id="UP000708208"/>
    </source>
</evidence>
<dbReference type="EMBL" id="CAJVCH010474207">
    <property type="protein sequence ID" value="CAG7820281.1"/>
    <property type="molecule type" value="Genomic_DNA"/>
</dbReference>
<proteinExistence type="predicted"/>
<organism evidence="1 2">
    <name type="scientific">Allacma fusca</name>
    <dbReference type="NCBI Taxonomy" id="39272"/>
    <lineage>
        <taxon>Eukaryota</taxon>
        <taxon>Metazoa</taxon>
        <taxon>Ecdysozoa</taxon>
        <taxon>Arthropoda</taxon>
        <taxon>Hexapoda</taxon>
        <taxon>Collembola</taxon>
        <taxon>Symphypleona</taxon>
        <taxon>Sminthuridae</taxon>
        <taxon>Allacma</taxon>
    </lineage>
</organism>
<protein>
    <submittedName>
        <fullName evidence="1">Uncharacterized protein</fullName>
    </submittedName>
</protein>
<sequence>MVFRHETPCIWYRPGPRKTSGLQSDPNIENIGIGICDPEKSSHVFASSPILAIDPYKQFAMSDLSLRRFSYEVSSGNFLRDRTPLAWSSLGSNHGMPLMFCSREPYHKTSHRPNRNCRS</sequence>
<reference evidence="1" key="1">
    <citation type="submission" date="2021-06" db="EMBL/GenBank/DDBJ databases">
        <authorList>
            <person name="Hodson N. C."/>
            <person name="Mongue J. A."/>
            <person name="Jaron S. K."/>
        </authorList>
    </citation>
    <scope>NUCLEOTIDE SEQUENCE</scope>
</reference>
<evidence type="ECO:0000313" key="1">
    <source>
        <dbReference type="EMBL" id="CAG7820281.1"/>
    </source>
</evidence>
<keyword evidence="2" id="KW-1185">Reference proteome</keyword>
<accession>A0A8J2KV04</accession>
<name>A0A8J2KV04_9HEXA</name>
<dbReference type="AlphaFoldDB" id="A0A8J2KV04"/>
<dbReference type="Proteomes" id="UP000708208">
    <property type="component" value="Unassembled WGS sequence"/>
</dbReference>
<gene>
    <name evidence="1" type="ORF">AFUS01_LOCUS30680</name>
</gene>